<dbReference type="SUPFAM" id="SSF52980">
    <property type="entry name" value="Restriction endonuclease-like"/>
    <property type="match status" value="1"/>
</dbReference>
<reference evidence="3 4" key="1">
    <citation type="submission" date="2019-04" db="EMBL/GenBank/DDBJ databases">
        <title>Azoarcus rhizosphaerae sp. nov. isolated from rhizosphere of Ficus religiosa.</title>
        <authorList>
            <person name="Lin S.-Y."/>
            <person name="Hameed A."/>
            <person name="Hsu Y.-H."/>
            <person name="Young C.-C."/>
        </authorList>
    </citation>
    <scope>NUCLEOTIDE SEQUENCE [LARGE SCALE GENOMIC DNA]</scope>
    <source>
        <strain evidence="3 4">CC-YHH848</strain>
    </source>
</reference>
<evidence type="ECO:0000259" key="2">
    <source>
        <dbReference type="PROSITE" id="PS51913"/>
    </source>
</evidence>
<dbReference type="GO" id="GO:0006355">
    <property type="term" value="P:regulation of DNA-templated transcription"/>
    <property type="evidence" value="ECO:0007669"/>
    <property type="project" value="InterPro"/>
</dbReference>
<dbReference type="RefSeq" id="WP_136386859.1">
    <property type="nucleotide sequence ID" value="NZ_SSOD01000022.1"/>
</dbReference>
<accession>A0A4S4ABD2</accession>
<sequence>MSTTLSPILSVARDILAEARKPLHVDEIAAEAVRTNRNLQLSAEDFSAKVAAALSSNLRTKSPSFGKVKNKTGGLKRGVYRVRQGRSKLGLPPVIVEQTTPVSSNFIGKAGEHAVMAELLYRGFNSSLMAVDEGVDIVASKNNQYFHIQVKTSALGANGKYTFFIKNSSFDANNGGKVFYILVMRSPDGATKFAVIPSVQLSIRDRRAGLMAGS</sequence>
<dbReference type="AlphaFoldDB" id="A0A4S4ABD2"/>
<dbReference type="Gene3D" id="3.40.1350.10">
    <property type="match status" value="1"/>
</dbReference>
<dbReference type="InterPro" id="IPR011335">
    <property type="entry name" value="Restrct_endonuc-II-like"/>
</dbReference>
<feature type="domain" description="HTH HARE-type" evidence="2">
    <location>
        <begin position="6"/>
        <end position="78"/>
    </location>
</feature>
<protein>
    <recommendedName>
        <fullName evidence="2">HTH HARE-type domain-containing protein</fullName>
    </recommendedName>
</protein>
<keyword evidence="4" id="KW-1185">Reference proteome</keyword>
<dbReference type="OrthoDB" id="9181763at2"/>
<gene>
    <name evidence="3" type="ORF">E6O51_20365</name>
</gene>
<dbReference type="InterPro" id="IPR007759">
    <property type="entry name" value="Asxl_HARE-HTH"/>
</dbReference>
<dbReference type="PROSITE" id="PS51913">
    <property type="entry name" value="HTH_HARE"/>
    <property type="match status" value="1"/>
</dbReference>
<dbReference type="EMBL" id="SSOD01000022">
    <property type="protein sequence ID" value="THF55943.1"/>
    <property type="molecule type" value="Genomic_DNA"/>
</dbReference>
<dbReference type="Proteomes" id="UP000307956">
    <property type="component" value="Unassembled WGS sequence"/>
</dbReference>
<dbReference type="GO" id="GO:0003676">
    <property type="term" value="F:nucleic acid binding"/>
    <property type="evidence" value="ECO:0007669"/>
    <property type="project" value="InterPro"/>
</dbReference>
<dbReference type="InterPro" id="IPR011856">
    <property type="entry name" value="tRNA_endonuc-like_dom_sf"/>
</dbReference>
<evidence type="ECO:0000313" key="4">
    <source>
        <dbReference type="Proteomes" id="UP000307956"/>
    </source>
</evidence>
<proteinExistence type="predicted"/>
<name>A0A4S4ABD2_9RHOO</name>
<comment type="caution">
    <text evidence="3">The sequence shown here is derived from an EMBL/GenBank/DDBJ whole genome shotgun (WGS) entry which is preliminary data.</text>
</comment>
<evidence type="ECO:0000256" key="1">
    <source>
        <dbReference type="ARBA" id="ARBA00023163"/>
    </source>
</evidence>
<organism evidence="3 4">
    <name type="scientific">Pseudothauera rhizosphaerae</name>
    <dbReference type="NCBI Taxonomy" id="2565932"/>
    <lineage>
        <taxon>Bacteria</taxon>
        <taxon>Pseudomonadati</taxon>
        <taxon>Pseudomonadota</taxon>
        <taxon>Betaproteobacteria</taxon>
        <taxon>Rhodocyclales</taxon>
        <taxon>Zoogloeaceae</taxon>
        <taxon>Pseudothauera</taxon>
    </lineage>
</organism>
<evidence type="ECO:0000313" key="3">
    <source>
        <dbReference type="EMBL" id="THF55943.1"/>
    </source>
</evidence>
<keyword evidence="1" id="KW-0804">Transcription</keyword>